<dbReference type="InParanoid" id="A0A2R5GQ61"/>
<dbReference type="Gene3D" id="1.20.5.170">
    <property type="match status" value="1"/>
</dbReference>
<organism evidence="3 4">
    <name type="scientific">Hondaea fermentalgiana</name>
    <dbReference type="NCBI Taxonomy" id="2315210"/>
    <lineage>
        <taxon>Eukaryota</taxon>
        <taxon>Sar</taxon>
        <taxon>Stramenopiles</taxon>
        <taxon>Bigyra</taxon>
        <taxon>Labyrinthulomycetes</taxon>
        <taxon>Thraustochytrida</taxon>
        <taxon>Thraustochytriidae</taxon>
        <taxon>Hondaea</taxon>
    </lineage>
</organism>
<proteinExistence type="predicted"/>
<sequence>MSTPKRPRKAESPGGANSGANAAAAAGNAAKQQKKKKEKVNDLEERVNKLESENLQLRLQLKVGKETVQRDAQEKLEITQRLEEMLSRGASDTELQAVLETYVKKFSDYGEVRTDSIRRHMEQLERLLLPTQVTKMCMWSLHQDDDFYDSTSEQNLNASGAGSIWSMIMREIGASEEQKEKIKGHRNDARQMAKDLRFTLRECDDLKRRMERKNQALGEEMKELQKILTPAQLARFILWVNNNPASMAMLDKLWSPVDELSKGRVVN</sequence>
<feature type="coiled-coil region" evidence="1">
    <location>
        <begin position="189"/>
        <end position="227"/>
    </location>
</feature>
<evidence type="ECO:0000256" key="2">
    <source>
        <dbReference type="SAM" id="MobiDB-lite"/>
    </source>
</evidence>
<dbReference type="OrthoDB" id="295274at2759"/>
<accession>A0A2R5GQ61</accession>
<keyword evidence="1" id="KW-0175">Coiled coil</keyword>
<dbReference type="AlphaFoldDB" id="A0A2R5GQ61"/>
<evidence type="ECO:0008006" key="5">
    <source>
        <dbReference type="Google" id="ProtNLM"/>
    </source>
</evidence>
<evidence type="ECO:0000313" key="3">
    <source>
        <dbReference type="EMBL" id="GBG32439.1"/>
    </source>
</evidence>
<evidence type="ECO:0000256" key="1">
    <source>
        <dbReference type="SAM" id="Coils"/>
    </source>
</evidence>
<feature type="region of interest" description="Disordered" evidence="2">
    <location>
        <begin position="1"/>
        <end position="43"/>
    </location>
</feature>
<protein>
    <recommendedName>
        <fullName evidence="5">BZIP domain-containing protein</fullName>
    </recommendedName>
</protein>
<keyword evidence="4" id="KW-1185">Reference proteome</keyword>
<dbReference type="EMBL" id="BEYU01000122">
    <property type="protein sequence ID" value="GBG32439.1"/>
    <property type="molecule type" value="Genomic_DNA"/>
</dbReference>
<comment type="caution">
    <text evidence="3">The sequence shown here is derived from an EMBL/GenBank/DDBJ whole genome shotgun (WGS) entry which is preliminary data.</text>
</comment>
<feature type="compositionally biased region" description="Low complexity" evidence="2">
    <location>
        <begin position="14"/>
        <end position="31"/>
    </location>
</feature>
<gene>
    <name evidence="3" type="ORF">FCC1311_086642</name>
</gene>
<reference evidence="3 4" key="1">
    <citation type="submission" date="2017-12" db="EMBL/GenBank/DDBJ databases">
        <title>Sequencing, de novo assembly and annotation of complete genome of a new Thraustochytrid species, strain FCC1311.</title>
        <authorList>
            <person name="Sedici K."/>
            <person name="Godart F."/>
            <person name="Aiese Cigliano R."/>
            <person name="Sanseverino W."/>
            <person name="Barakat M."/>
            <person name="Ortet P."/>
            <person name="Marechal E."/>
            <person name="Cagnac O."/>
            <person name="Amato A."/>
        </authorList>
    </citation>
    <scope>NUCLEOTIDE SEQUENCE [LARGE SCALE GENOMIC DNA]</scope>
</reference>
<evidence type="ECO:0000313" key="4">
    <source>
        <dbReference type="Proteomes" id="UP000241890"/>
    </source>
</evidence>
<name>A0A2R5GQ61_9STRA</name>
<dbReference type="Proteomes" id="UP000241890">
    <property type="component" value="Unassembled WGS sequence"/>
</dbReference>